<evidence type="ECO:0000256" key="6">
    <source>
        <dbReference type="ARBA" id="ARBA00023065"/>
    </source>
</evidence>
<comment type="caution">
    <text evidence="9">The sequence shown here is derived from an EMBL/GenBank/DDBJ whole genome shotgun (WGS) entry which is preliminary data.</text>
</comment>
<gene>
    <name evidence="9" type="ORF">M8330_09305</name>
</gene>
<feature type="transmembrane region" description="Helical" evidence="8">
    <location>
        <begin position="352"/>
        <end position="371"/>
    </location>
</feature>
<evidence type="ECO:0000256" key="1">
    <source>
        <dbReference type="ARBA" id="ARBA00004651"/>
    </source>
</evidence>
<sequence>MPSATFKLVRHPAQLVVVAFAVAVGIGTLLLSLPVATASDTSADWSTALFTATSALCVTGLVVVDTGGYWSAFGHVVIMMLFQVGGFGIMTTASLLGLLVSRKMGLRTRLSAAAEYKAVDLGDVRSVVKGVLRISLLIEAVIAVMLTLRFWLGYDESFGQAVWLGVFHAVSAFNNAGFVLFDNSVVGFATDPLVLLPIAGGVILGGIGFPVMLELRRHFLRPRQWSLHTRITLTGTVLLLVLGTIFMVANEWRNDATLGALPVHDRFLPGFFHAVMPRSGGFNAVETGEMHHGSLLVSAVLMFIGGGSASTAGGIKVTTFLLLFFVILAEVRGEKDVHVFGRRIGDRATRQALTVALLSVAGAVTGTFVLVEITDLPIYQVMFEAVSAFATVGLSTGITPLVGDAGEVVLVLLMFIGRLGPVTLVSALALRERQRLYQHPEGRPLIG</sequence>
<dbReference type="EMBL" id="JAMOIL010000010">
    <property type="protein sequence ID" value="MCM0620491.1"/>
    <property type="molecule type" value="Genomic_DNA"/>
</dbReference>
<dbReference type="Pfam" id="PF02386">
    <property type="entry name" value="TrkH"/>
    <property type="match status" value="1"/>
</dbReference>
<feature type="transmembrane region" description="Helical" evidence="8">
    <location>
        <begin position="300"/>
        <end position="331"/>
    </location>
</feature>
<protein>
    <submittedName>
        <fullName evidence="9">TrkH family potassium uptake protein</fullName>
    </submittedName>
</protein>
<keyword evidence="10" id="KW-1185">Reference proteome</keyword>
<comment type="subcellular location">
    <subcellularLocation>
        <location evidence="1">Cell membrane</location>
        <topology evidence="1">Multi-pass membrane protein</topology>
    </subcellularLocation>
</comment>
<evidence type="ECO:0000256" key="2">
    <source>
        <dbReference type="ARBA" id="ARBA00022448"/>
    </source>
</evidence>
<feature type="transmembrane region" description="Helical" evidence="8">
    <location>
        <begin position="131"/>
        <end position="152"/>
    </location>
</feature>
<feature type="transmembrane region" description="Helical" evidence="8">
    <location>
        <begin position="408"/>
        <end position="430"/>
    </location>
</feature>
<evidence type="ECO:0000256" key="7">
    <source>
        <dbReference type="ARBA" id="ARBA00023136"/>
    </source>
</evidence>
<keyword evidence="2" id="KW-0813">Transport</keyword>
<dbReference type="Proteomes" id="UP001139485">
    <property type="component" value="Unassembled WGS sequence"/>
</dbReference>
<dbReference type="InterPro" id="IPR003445">
    <property type="entry name" value="Cat_transpt"/>
</dbReference>
<name>A0A9X2D7A4_9ACTN</name>
<feature type="transmembrane region" description="Helical" evidence="8">
    <location>
        <begin position="227"/>
        <end position="249"/>
    </location>
</feature>
<keyword evidence="5 8" id="KW-1133">Transmembrane helix</keyword>
<evidence type="ECO:0000313" key="10">
    <source>
        <dbReference type="Proteomes" id="UP001139485"/>
    </source>
</evidence>
<dbReference type="GO" id="GO:0005886">
    <property type="term" value="C:plasma membrane"/>
    <property type="evidence" value="ECO:0007669"/>
    <property type="project" value="UniProtKB-SubCell"/>
</dbReference>
<evidence type="ECO:0000256" key="8">
    <source>
        <dbReference type="SAM" id="Phobius"/>
    </source>
</evidence>
<keyword evidence="6" id="KW-0406">Ion transport</keyword>
<feature type="transmembrane region" description="Helical" evidence="8">
    <location>
        <begin position="76"/>
        <end position="100"/>
    </location>
</feature>
<keyword evidence="7 8" id="KW-0472">Membrane</keyword>
<accession>A0A9X2D7A4</accession>
<organism evidence="9 10">
    <name type="scientific">Nocardioides bruguierae</name>
    <dbReference type="NCBI Taxonomy" id="2945102"/>
    <lineage>
        <taxon>Bacteria</taxon>
        <taxon>Bacillati</taxon>
        <taxon>Actinomycetota</taxon>
        <taxon>Actinomycetes</taxon>
        <taxon>Propionibacteriales</taxon>
        <taxon>Nocardioidaceae</taxon>
        <taxon>Nocardioides</taxon>
    </lineage>
</organism>
<evidence type="ECO:0000313" key="9">
    <source>
        <dbReference type="EMBL" id="MCM0620491.1"/>
    </source>
</evidence>
<proteinExistence type="predicted"/>
<feature type="transmembrane region" description="Helical" evidence="8">
    <location>
        <begin position="193"/>
        <end position="215"/>
    </location>
</feature>
<dbReference type="PANTHER" id="PTHR32024">
    <property type="entry name" value="TRK SYSTEM POTASSIUM UPTAKE PROTEIN TRKG-RELATED"/>
    <property type="match status" value="1"/>
</dbReference>
<keyword evidence="4 8" id="KW-0812">Transmembrane</keyword>
<keyword evidence="3" id="KW-1003">Cell membrane</keyword>
<dbReference type="AlphaFoldDB" id="A0A9X2D7A4"/>
<dbReference type="PANTHER" id="PTHR32024:SF1">
    <property type="entry name" value="KTR SYSTEM POTASSIUM UPTAKE PROTEIN B"/>
    <property type="match status" value="1"/>
</dbReference>
<dbReference type="GO" id="GO:0008324">
    <property type="term" value="F:monoatomic cation transmembrane transporter activity"/>
    <property type="evidence" value="ECO:0007669"/>
    <property type="project" value="InterPro"/>
</dbReference>
<feature type="transmembrane region" description="Helical" evidence="8">
    <location>
        <begin position="12"/>
        <end position="33"/>
    </location>
</feature>
<feature type="transmembrane region" description="Helical" evidence="8">
    <location>
        <begin position="45"/>
        <end position="64"/>
    </location>
</feature>
<evidence type="ECO:0000256" key="5">
    <source>
        <dbReference type="ARBA" id="ARBA00022989"/>
    </source>
</evidence>
<dbReference type="RefSeq" id="WP_250054062.1">
    <property type="nucleotide sequence ID" value="NZ_JAMJPH010000017.1"/>
</dbReference>
<evidence type="ECO:0000256" key="4">
    <source>
        <dbReference type="ARBA" id="ARBA00022692"/>
    </source>
</evidence>
<reference evidence="9" key="1">
    <citation type="submission" date="2022-05" db="EMBL/GenBank/DDBJ databases">
        <authorList>
            <person name="Tuo L."/>
        </authorList>
    </citation>
    <scope>NUCLEOTIDE SEQUENCE</scope>
    <source>
        <strain evidence="9">BSK12Z-4</strain>
    </source>
</reference>
<dbReference type="GO" id="GO:0030001">
    <property type="term" value="P:metal ion transport"/>
    <property type="evidence" value="ECO:0007669"/>
    <property type="project" value="UniProtKB-ARBA"/>
</dbReference>
<evidence type="ECO:0000256" key="3">
    <source>
        <dbReference type="ARBA" id="ARBA00022475"/>
    </source>
</evidence>